<sequence length="219" mass="26026">MYIRTDIQIKFNKLKFNFIWILKVGQIFTSQEKSSNIFWITEVPSILSGKSKRKYKNTNYNFLYYIKEGNCRLNIEYYVRMVWKNGQTNCQTNGQANGQSSGQLMARSRSNHWLEEDLSDEDEYQTILSRNLEQIYKFLFLTCTKITIQKKYFQKILHKFLQKNSKLCKKSLSLFVLNLLNPIGKITKNYIKFDSILTFICEHTNLTESTKPRFLSKNI</sequence>
<dbReference type="EMBL" id="REGN01008905">
    <property type="protein sequence ID" value="RNA02398.1"/>
    <property type="molecule type" value="Genomic_DNA"/>
</dbReference>
<proteinExistence type="predicted"/>
<evidence type="ECO:0000313" key="2">
    <source>
        <dbReference type="Proteomes" id="UP000276133"/>
    </source>
</evidence>
<name>A0A3M7PUR1_BRAPC</name>
<dbReference type="Proteomes" id="UP000276133">
    <property type="component" value="Unassembled WGS sequence"/>
</dbReference>
<gene>
    <name evidence="1" type="ORF">BpHYR1_045382</name>
</gene>
<reference evidence="1 2" key="1">
    <citation type="journal article" date="2018" name="Sci. Rep.">
        <title>Genomic signatures of local adaptation to the degree of environmental predictability in rotifers.</title>
        <authorList>
            <person name="Franch-Gras L."/>
            <person name="Hahn C."/>
            <person name="Garcia-Roger E.M."/>
            <person name="Carmona M.J."/>
            <person name="Serra M."/>
            <person name="Gomez A."/>
        </authorList>
    </citation>
    <scope>NUCLEOTIDE SEQUENCE [LARGE SCALE GENOMIC DNA]</scope>
    <source>
        <strain evidence="1">HYR1</strain>
    </source>
</reference>
<protein>
    <submittedName>
        <fullName evidence="1">Uncharacterized protein</fullName>
    </submittedName>
</protein>
<evidence type="ECO:0000313" key="1">
    <source>
        <dbReference type="EMBL" id="RNA02398.1"/>
    </source>
</evidence>
<dbReference type="AlphaFoldDB" id="A0A3M7PUR1"/>
<organism evidence="1 2">
    <name type="scientific">Brachionus plicatilis</name>
    <name type="common">Marine rotifer</name>
    <name type="synonym">Brachionus muelleri</name>
    <dbReference type="NCBI Taxonomy" id="10195"/>
    <lineage>
        <taxon>Eukaryota</taxon>
        <taxon>Metazoa</taxon>
        <taxon>Spiralia</taxon>
        <taxon>Gnathifera</taxon>
        <taxon>Rotifera</taxon>
        <taxon>Eurotatoria</taxon>
        <taxon>Monogononta</taxon>
        <taxon>Pseudotrocha</taxon>
        <taxon>Ploima</taxon>
        <taxon>Brachionidae</taxon>
        <taxon>Brachionus</taxon>
    </lineage>
</organism>
<accession>A0A3M7PUR1</accession>
<keyword evidence="2" id="KW-1185">Reference proteome</keyword>
<comment type="caution">
    <text evidence="1">The sequence shown here is derived from an EMBL/GenBank/DDBJ whole genome shotgun (WGS) entry which is preliminary data.</text>
</comment>